<evidence type="ECO:0000313" key="2">
    <source>
        <dbReference type="Proteomes" id="UP000290289"/>
    </source>
</evidence>
<accession>A0A498JDK8</accession>
<evidence type="ECO:0000313" key="1">
    <source>
        <dbReference type="EMBL" id="RXH92945.1"/>
    </source>
</evidence>
<organism evidence="1 2">
    <name type="scientific">Malus domestica</name>
    <name type="common">Apple</name>
    <name type="synonym">Pyrus malus</name>
    <dbReference type="NCBI Taxonomy" id="3750"/>
    <lineage>
        <taxon>Eukaryota</taxon>
        <taxon>Viridiplantae</taxon>
        <taxon>Streptophyta</taxon>
        <taxon>Embryophyta</taxon>
        <taxon>Tracheophyta</taxon>
        <taxon>Spermatophyta</taxon>
        <taxon>Magnoliopsida</taxon>
        <taxon>eudicotyledons</taxon>
        <taxon>Gunneridae</taxon>
        <taxon>Pentapetalae</taxon>
        <taxon>rosids</taxon>
        <taxon>fabids</taxon>
        <taxon>Rosales</taxon>
        <taxon>Rosaceae</taxon>
        <taxon>Amygdaloideae</taxon>
        <taxon>Maleae</taxon>
        <taxon>Malus</taxon>
    </lineage>
</organism>
<gene>
    <name evidence="1" type="ORF">DVH24_011969</name>
</gene>
<dbReference type="Proteomes" id="UP000290289">
    <property type="component" value="Chromosome 7"/>
</dbReference>
<keyword evidence="2" id="KW-1185">Reference proteome</keyword>
<name>A0A498JDK8_MALDO</name>
<sequence length="92" mass="10537">MRLGQLGPQPTHLFHFPSPSIFSQAARIQEIHASDGPSFSDPGRNASMQLSIPNMVYTEVNEENNNKRGSKRVFMEIEPYSTKRKRQETIYL</sequence>
<dbReference type="AlphaFoldDB" id="A0A498JDK8"/>
<protein>
    <submittedName>
        <fullName evidence="1">Uncharacterized protein</fullName>
    </submittedName>
</protein>
<proteinExistence type="predicted"/>
<dbReference type="EMBL" id="RDQH01000333">
    <property type="protein sequence ID" value="RXH92945.1"/>
    <property type="molecule type" value="Genomic_DNA"/>
</dbReference>
<comment type="caution">
    <text evidence="1">The sequence shown here is derived from an EMBL/GenBank/DDBJ whole genome shotgun (WGS) entry which is preliminary data.</text>
</comment>
<reference evidence="1 2" key="1">
    <citation type="submission" date="2018-10" db="EMBL/GenBank/DDBJ databases">
        <title>A high-quality apple genome assembly.</title>
        <authorList>
            <person name="Hu J."/>
        </authorList>
    </citation>
    <scope>NUCLEOTIDE SEQUENCE [LARGE SCALE GENOMIC DNA]</scope>
    <source>
        <strain evidence="2">cv. HFTH1</strain>
        <tissue evidence="1">Young leaf</tissue>
    </source>
</reference>